<dbReference type="SUPFAM" id="SSF46894">
    <property type="entry name" value="C-terminal effector domain of the bipartite response regulators"/>
    <property type="match status" value="1"/>
</dbReference>
<dbReference type="InterPro" id="IPR027417">
    <property type="entry name" value="P-loop_NTPase"/>
</dbReference>
<dbReference type="CDD" id="cd15831">
    <property type="entry name" value="BTAD"/>
    <property type="match status" value="1"/>
</dbReference>
<dbReference type="InterPro" id="IPR016032">
    <property type="entry name" value="Sig_transdc_resp-reg_C-effctor"/>
</dbReference>
<dbReference type="InterPro" id="IPR005158">
    <property type="entry name" value="BTAD"/>
</dbReference>
<gene>
    <name evidence="8" type="ORF">Pa4123_77350</name>
</gene>
<evidence type="ECO:0000256" key="5">
    <source>
        <dbReference type="PROSITE-ProRule" id="PRU01091"/>
    </source>
</evidence>
<name>A0ABQ5R997_9ACTN</name>
<keyword evidence="9" id="KW-1185">Reference proteome</keyword>
<sequence length="1048" mass="113108">MLGAVEVIIGDRARPIARRRERCLLGLLLLEAGRVVPVDRLIELLWEQAAPAYARRTVHSHIARLRAVLTTAGGAAQLTTSGAGYLLKVDPDLIDIHRFRRLVNESVATADPAVRIDLLDAAAQLWRGPLLGDDADPLLRERVASEFDALWLRAQEQRMAALVHLGRHQEALPTLARLTAEQPAQERFAELYMTGLYRAGRKAEALSTYERTRSWLVEHLGIDPTPALRRLHQAVLRDELEPPSLPPPAPAAPSRAATQVAGERQAREVPAELPAAVPGFVGRDSEMTRLDELLLAHDAGPAAAVVAVAGTAGVGKTALAVHFGHRVAARFPDGQLYVNLRGFEKAAPMSPLEALTRMLVALGVPAERIPAEKDAAAGLYRSALAGKRMFILLDNAGSAEQVRLLLPGTPDCLAVVTSRKRMTSLVANHGALHLALDRLRPDDARELLVAMLGQTRVAAELAAALELTRLCAYLPLALRVAAASLATRPQWAITEYVDQLRGDPGMLQMDTESAVSAALELSYTRLLPAARRLFRLLALAPGPDITAEAAAALADVDTATASRTLEQLATAHLVEEGRPRRYGFHDLLRWHAGAKAEHEDNPAVRAAALERLATWYLKVTAGATQLAYPNIHRLPATAQWADRSKVVFGTAADATAWIDAECANLVATVVSVSERGPRGIAWLLTDALRGYFIYSGNLSDWLVTAHAALTAATQEGDLHGQASARLCMADLATVHSRYAEAMLHYDEAIVLSRRVGWMQGVGSAENNLSIVYCESGDEQGALTRLEAALAAYRAAGDVEGEAANANNLSQIFRCLGRLREAAEQAHRSLAFRSPSSPARSTALNNLAAAQHGLGDLDEALRNANDALDMRRRLGMPMAEAEALATISHIHRDSGRLDLALDAVTRAWRMVKDNANARARAEVRNALGTVYTRLGDYARATEAHLYVVDVGQQATIRYHETVALVGLGEAYLGWGRHEDARVYAGRALELAGKAGYQVLERRAHTVLAVADQTTGDEAHSAESAPDRSFGGSCRRAQRSLCEGPRGSGR</sequence>
<evidence type="ECO:0000256" key="1">
    <source>
        <dbReference type="ARBA" id="ARBA00005820"/>
    </source>
</evidence>
<dbReference type="SMART" id="SM00028">
    <property type="entry name" value="TPR"/>
    <property type="match status" value="5"/>
</dbReference>
<evidence type="ECO:0000259" key="7">
    <source>
        <dbReference type="PROSITE" id="PS51755"/>
    </source>
</evidence>
<dbReference type="Gene3D" id="3.40.50.300">
    <property type="entry name" value="P-loop containing nucleotide triphosphate hydrolases"/>
    <property type="match status" value="1"/>
</dbReference>
<proteinExistence type="inferred from homology"/>
<dbReference type="Pfam" id="PF03704">
    <property type="entry name" value="BTAD"/>
    <property type="match status" value="1"/>
</dbReference>
<dbReference type="InterPro" id="IPR036388">
    <property type="entry name" value="WH-like_DNA-bd_sf"/>
</dbReference>
<keyword evidence="2" id="KW-0805">Transcription regulation</keyword>
<dbReference type="Pfam" id="PF13374">
    <property type="entry name" value="TPR_10"/>
    <property type="match status" value="1"/>
</dbReference>
<evidence type="ECO:0000256" key="6">
    <source>
        <dbReference type="SAM" id="MobiDB-lite"/>
    </source>
</evidence>
<dbReference type="InterPro" id="IPR051677">
    <property type="entry name" value="AfsR-DnrI-RedD_regulator"/>
</dbReference>
<dbReference type="PROSITE" id="PS51755">
    <property type="entry name" value="OMPR_PHOB"/>
    <property type="match status" value="1"/>
</dbReference>
<protein>
    <submittedName>
        <fullName evidence="8">SARP family transcriptional regulator</fullName>
    </submittedName>
</protein>
<dbReference type="Proteomes" id="UP001144280">
    <property type="component" value="Unassembled WGS sequence"/>
</dbReference>
<dbReference type="Gene3D" id="1.10.10.10">
    <property type="entry name" value="Winged helix-like DNA-binding domain superfamily/Winged helix DNA-binding domain"/>
    <property type="match status" value="1"/>
</dbReference>
<dbReference type="SMART" id="SM01043">
    <property type="entry name" value="BTAD"/>
    <property type="match status" value="1"/>
</dbReference>
<evidence type="ECO:0000256" key="4">
    <source>
        <dbReference type="ARBA" id="ARBA00023163"/>
    </source>
</evidence>
<dbReference type="SMART" id="SM00862">
    <property type="entry name" value="Trans_reg_C"/>
    <property type="match status" value="1"/>
</dbReference>
<evidence type="ECO:0000256" key="3">
    <source>
        <dbReference type="ARBA" id="ARBA00023125"/>
    </source>
</evidence>
<dbReference type="Pfam" id="PF00486">
    <property type="entry name" value="Trans_reg_C"/>
    <property type="match status" value="1"/>
</dbReference>
<evidence type="ECO:0000313" key="8">
    <source>
        <dbReference type="EMBL" id="GLI02457.1"/>
    </source>
</evidence>
<feature type="domain" description="OmpR/PhoB-type" evidence="7">
    <location>
        <begin position="1"/>
        <end position="89"/>
    </location>
</feature>
<dbReference type="PRINTS" id="PR00364">
    <property type="entry name" value="DISEASERSIST"/>
</dbReference>
<organism evidence="8 9">
    <name type="scientific">Phytohabitans aurantiacus</name>
    <dbReference type="NCBI Taxonomy" id="3016789"/>
    <lineage>
        <taxon>Bacteria</taxon>
        <taxon>Bacillati</taxon>
        <taxon>Actinomycetota</taxon>
        <taxon>Actinomycetes</taxon>
        <taxon>Micromonosporales</taxon>
        <taxon>Micromonosporaceae</taxon>
    </lineage>
</organism>
<dbReference type="SUPFAM" id="SSF52540">
    <property type="entry name" value="P-loop containing nucleoside triphosphate hydrolases"/>
    <property type="match status" value="1"/>
</dbReference>
<dbReference type="Pfam" id="PF13424">
    <property type="entry name" value="TPR_12"/>
    <property type="match status" value="1"/>
</dbReference>
<comment type="similarity">
    <text evidence="1">Belongs to the AfsR/DnrI/RedD regulatory family.</text>
</comment>
<accession>A0ABQ5R997</accession>
<reference evidence="8" key="1">
    <citation type="submission" date="2022-12" db="EMBL/GenBank/DDBJ databases">
        <title>New Phytohabitans aurantiacus sp. RD004123 nov., an actinomycete isolated from soil.</title>
        <authorList>
            <person name="Triningsih D.W."/>
            <person name="Harunari E."/>
            <person name="Igarashi Y."/>
        </authorList>
    </citation>
    <scope>NUCLEOTIDE SEQUENCE</scope>
    <source>
        <strain evidence="8">RD004123</strain>
    </source>
</reference>
<evidence type="ECO:0000313" key="9">
    <source>
        <dbReference type="Proteomes" id="UP001144280"/>
    </source>
</evidence>
<dbReference type="InterPro" id="IPR011990">
    <property type="entry name" value="TPR-like_helical_dom_sf"/>
</dbReference>
<dbReference type="PANTHER" id="PTHR35807">
    <property type="entry name" value="TRANSCRIPTIONAL REGULATOR REDD-RELATED"/>
    <property type="match status" value="1"/>
</dbReference>
<dbReference type="PANTHER" id="PTHR35807:SF1">
    <property type="entry name" value="TRANSCRIPTIONAL REGULATOR REDD"/>
    <property type="match status" value="1"/>
</dbReference>
<comment type="caution">
    <text evidence="8">The sequence shown here is derived from an EMBL/GenBank/DDBJ whole genome shotgun (WGS) entry which is preliminary data.</text>
</comment>
<feature type="region of interest" description="Disordered" evidence="6">
    <location>
        <begin position="240"/>
        <end position="268"/>
    </location>
</feature>
<keyword evidence="4" id="KW-0804">Transcription</keyword>
<feature type="region of interest" description="Disordered" evidence="6">
    <location>
        <begin position="1012"/>
        <end position="1048"/>
    </location>
</feature>
<dbReference type="SUPFAM" id="SSF48452">
    <property type="entry name" value="TPR-like"/>
    <property type="match status" value="3"/>
</dbReference>
<evidence type="ECO:0000256" key="2">
    <source>
        <dbReference type="ARBA" id="ARBA00023015"/>
    </source>
</evidence>
<feature type="DNA-binding region" description="OmpR/PhoB-type" evidence="5">
    <location>
        <begin position="1"/>
        <end position="89"/>
    </location>
</feature>
<keyword evidence="3 5" id="KW-0238">DNA-binding</keyword>
<dbReference type="EMBL" id="BSDI01000062">
    <property type="protein sequence ID" value="GLI02457.1"/>
    <property type="molecule type" value="Genomic_DNA"/>
</dbReference>
<dbReference type="InterPro" id="IPR019734">
    <property type="entry name" value="TPR_rpt"/>
</dbReference>
<dbReference type="Gene3D" id="1.25.40.10">
    <property type="entry name" value="Tetratricopeptide repeat domain"/>
    <property type="match status" value="3"/>
</dbReference>
<dbReference type="InterPro" id="IPR001867">
    <property type="entry name" value="OmpR/PhoB-type_DNA-bd"/>
</dbReference>